<evidence type="ECO:0000313" key="1">
    <source>
        <dbReference type="EMBL" id="CCI10846.1"/>
    </source>
</evidence>
<keyword evidence="2" id="KW-1185">Reference proteome</keyword>
<dbReference type="InParanoid" id="A0A024FUX4"/>
<proteinExistence type="predicted"/>
<comment type="caution">
    <text evidence="1">The sequence shown here is derived from an EMBL/GenBank/DDBJ whole genome shotgun (WGS) entry which is preliminary data.</text>
</comment>
<sequence length="107" mass="12525">MTSRKCPISLVKPAMKAFRSIYGSQLGDTSHFSNRCRHLQDEIRRTFPDEFGCNLTHREYNRHHEAMFLEDFLRAHFKCDTCAQSKLTTKAADSLRNTNKVEQFLEI</sequence>
<dbReference type="Proteomes" id="UP000053237">
    <property type="component" value="Unassembled WGS sequence"/>
</dbReference>
<dbReference type="EMBL" id="CAIX01000428">
    <property type="protein sequence ID" value="CCI10846.1"/>
    <property type="molecule type" value="Genomic_DNA"/>
</dbReference>
<organism evidence="1 2">
    <name type="scientific">Albugo candida</name>
    <dbReference type="NCBI Taxonomy" id="65357"/>
    <lineage>
        <taxon>Eukaryota</taxon>
        <taxon>Sar</taxon>
        <taxon>Stramenopiles</taxon>
        <taxon>Oomycota</taxon>
        <taxon>Peronosporomycetes</taxon>
        <taxon>Albuginales</taxon>
        <taxon>Albuginaceae</taxon>
        <taxon>Albugo</taxon>
    </lineage>
</organism>
<dbReference type="AlphaFoldDB" id="A0A024FUX4"/>
<name>A0A024FUX4_9STRA</name>
<evidence type="ECO:0000313" key="2">
    <source>
        <dbReference type="Proteomes" id="UP000053237"/>
    </source>
</evidence>
<reference evidence="1 2" key="1">
    <citation type="submission" date="2012-05" db="EMBL/GenBank/DDBJ databases">
        <title>Recombination and specialization in a pathogen metapopulation.</title>
        <authorList>
            <person name="Gardiner A."/>
            <person name="Kemen E."/>
            <person name="Schultz-Larsen T."/>
            <person name="MacLean D."/>
            <person name="Van Oosterhout C."/>
            <person name="Jones J.D.G."/>
        </authorList>
    </citation>
    <scope>NUCLEOTIDE SEQUENCE [LARGE SCALE GENOMIC DNA]</scope>
    <source>
        <strain evidence="1 2">Ac Nc2</strain>
    </source>
</reference>
<protein>
    <submittedName>
        <fullName evidence="1">Uncharacterized protein</fullName>
    </submittedName>
</protein>
<accession>A0A024FUX4</accession>
<gene>
    <name evidence="1" type="ORF">BN9_118420</name>
</gene>